<feature type="transmembrane region" description="Helical" evidence="1">
    <location>
        <begin position="59"/>
        <end position="79"/>
    </location>
</feature>
<accession>A0A2U9PH41</accession>
<reference evidence="3" key="2">
    <citation type="submission" date="2018-03" db="EMBL/GenBank/DDBJ databases">
        <authorList>
            <person name="Derbyshire K."/>
            <person name="Gray T.A."/>
            <person name="Champion M."/>
        </authorList>
    </citation>
    <scope>NUCLEOTIDE SEQUENCE [LARGE SCALE GENOMIC DNA]</scope>
    <source>
        <strain evidence="3">MKD8</strain>
    </source>
</reference>
<evidence type="ECO:0000256" key="1">
    <source>
        <dbReference type="SAM" id="Phobius"/>
    </source>
</evidence>
<keyword evidence="1" id="KW-1133">Transmembrane helix</keyword>
<dbReference type="EMBL" id="CP027541">
    <property type="protein sequence ID" value="AWT51033.1"/>
    <property type="molecule type" value="Genomic_DNA"/>
</dbReference>
<feature type="transmembrane region" description="Helical" evidence="1">
    <location>
        <begin position="86"/>
        <end position="104"/>
    </location>
</feature>
<protein>
    <recommendedName>
        <fullName evidence="4">DUF1772 domain-containing protein</fullName>
    </recommendedName>
</protein>
<sequence length="158" mass="16075">MNADLLIQAAAVIAVLGTAVVYGTDVFCAAVLRPALESVDDGALVSVMGHVHRFGDHRMPVPGVIGIVASAACVALAAVTAHWAQVFAAVTALALLLAWLALYVRVSAPVNRQLAAAAHAGRSLVNGCALQKKWDHVIGARAVLQGAAVAALCVVLAV</sequence>
<evidence type="ECO:0008006" key="4">
    <source>
        <dbReference type="Google" id="ProtNLM"/>
    </source>
</evidence>
<keyword evidence="1" id="KW-0812">Transmembrane</keyword>
<keyword evidence="1" id="KW-0472">Membrane</keyword>
<evidence type="ECO:0000313" key="2">
    <source>
        <dbReference type="EMBL" id="AWT51033.1"/>
    </source>
</evidence>
<dbReference type="AlphaFoldDB" id="A0A2U9PH41"/>
<proteinExistence type="predicted"/>
<gene>
    <name evidence="2" type="ORF">D806_000390</name>
</gene>
<organism evidence="2 3">
    <name type="scientific">Mycolicibacterium smegmatis (strain MKD8)</name>
    <name type="common">Mycobacterium smegmatis</name>
    <dbReference type="NCBI Taxonomy" id="1214915"/>
    <lineage>
        <taxon>Bacteria</taxon>
        <taxon>Bacillati</taxon>
        <taxon>Actinomycetota</taxon>
        <taxon>Actinomycetes</taxon>
        <taxon>Mycobacteriales</taxon>
        <taxon>Mycobacteriaceae</taxon>
        <taxon>Mycolicibacterium</taxon>
    </lineage>
</organism>
<name>A0A2U9PH41_MYCSE</name>
<dbReference type="RefSeq" id="WP_003891368.1">
    <property type="nucleotide sequence ID" value="NZ_CP027541.1"/>
</dbReference>
<dbReference type="Proteomes" id="UP000011200">
    <property type="component" value="Chromosome"/>
</dbReference>
<evidence type="ECO:0000313" key="3">
    <source>
        <dbReference type="Proteomes" id="UP000011200"/>
    </source>
</evidence>
<reference evidence="2 3" key="1">
    <citation type="journal article" date="2013" name="Genome Announc.">
        <title>Draft genome sequence of MKD8, a conjugal recipient Mycobacterium smegmatis strain.</title>
        <authorList>
            <person name="Gray T.A."/>
            <person name="Palumbo M.J."/>
            <person name="Derbyshire K.M."/>
        </authorList>
    </citation>
    <scope>NUCLEOTIDE SEQUENCE [LARGE SCALE GENOMIC DNA]</scope>
    <source>
        <strain evidence="2 3">MKD8</strain>
    </source>
</reference>